<dbReference type="SUPFAM" id="SSF109854">
    <property type="entry name" value="DinB/YfiT-like putative metalloenzymes"/>
    <property type="match status" value="1"/>
</dbReference>
<evidence type="ECO:0000259" key="1">
    <source>
        <dbReference type="Pfam" id="PF12867"/>
    </source>
</evidence>
<dbReference type="InterPro" id="IPR024775">
    <property type="entry name" value="DinB-like"/>
</dbReference>
<name>A0A521CRY7_9SPHI</name>
<dbReference type="Proteomes" id="UP000315971">
    <property type="component" value="Unassembled WGS sequence"/>
</dbReference>
<feature type="domain" description="DinB-like" evidence="1">
    <location>
        <begin position="29"/>
        <end position="164"/>
    </location>
</feature>
<dbReference type="AlphaFoldDB" id="A0A521CRY7"/>
<dbReference type="EMBL" id="FXSZ01000004">
    <property type="protein sequence ID" value="SMO62239.1"/>
    <property type="molecule type" value="Genomic_DNA"/>
</dbReference>
<dbReference type="InterPro" id="IPR034660">
    <property type="entry name" value="DinB/YfiT-like"/>
</dbReference>
<dbReference type="OrthoDB" id="9793216at2"/>
<protein>
    <submittedName>
        <fullName evidence="2">DinB superfamily protein</fullName>
    </submittedName>
</protein>
<gene>
    <name evidence="2" type="ORF">SAMN06265350_104302</name>
</gene>
<reference evidence="2 3" key="1">
    <citation type="submission" date="2017-05" db="EMBL/GenBank/DDBJ databases">
        <authorList>
            <person name="Varghese N."/>
            <person name="Submissions S."/>
        </authorList>
    </citation>
    <scope>NUCLEOTIDE SEQUENCE [LARGE SCALE GENOMIC DNA]</scope>
    <source>
        <strain evidence="2 3">DSM 21342</strain>
    </source>
</reference>
<proteinExistence type="predicted"/>
<dbReference type="RefSeq" id="WP_142603372.1">
    <property type="nucleotide sequence ID" value="NZ_FXSZ01000004.1"/>
</dbReference>
<sequence length="169" mass="19305">MARPNSSTYAPYYETYIKKVPEDNVNEALKKNTEVFLDFLENLPEAKSDYAYAPGKWTLKEVLLHLSDAERIFSYRALRIARNDQTPLAGFEEDEYVPYSNASYRTLASIIDELKVVRTSTQILFNSFNADALDRMGTASNHPVGVCALGFIIAGHTYHHMQIIKERYL</sequence>
<organism evidence="2 3">
    <name type="scientific">Solitalea koreensis</name>
    <dbReference type="NCBI Taxonomy" id="543615"/>
    <lineage>
        <taxon>Bacteria</taxon>
        <taxon>Pseudomonadati</taxon>
        <taxon>Bacteroidota</taxon>
        <taxon>Sphingobacteriia</taxon>
        <taxon>Sphingobacteriales</taxon>
        <taxon>Sphingobacteriaceae</taxon>
        <taxon>Solitalea</taxon>
    </lineage>
</organism>
<evidence type="ECO:0000313" key="2">
    <source>
        <dbReference type="EMBL" id="SMO62239.1"/>
    </source>
</evidence>
<keyword evidence="3" id="KW-1185">Reference proteome</keyword>
<evidence type="ECO:0000313" key="3">
    <source>
        <dbReference type="Proteomes" id="UP000315971"/>
    </source>
</evidence>
<accession>A0A521CRY7</accession>
<dbReference type="Pfam" id="PF12867">
    <property type="entry name" value="DinB_2"/>
    <property type="match status" value="1"/>
</dbReference>
<dbReference type="Gene3D" id="1.20.120.450">
    <property type="entry name" value="dinb family like domain"/>
    <property type="match status" value="1"/>
</dbReference>